<dbReference type="OrthoDB" id="5297629at2"/>
<sequence length="135" mass="16001">MEPLIRKATEDTPEIILDKDKNTFSISERSLPENAFDFYKPVYEWLEQYITQPTEQTELHIKLDYFNTASAKQLGKIFNLLETIKYSLKVIWHYYADDADMLESGKRFARLTGINFELVEEEPEEDSDDFKIIYD</sequence>
<dbReference type="RefSeq" id="WP_057954663.1">
    <property type="nucleotide sequence ID" value="NZ_CP013118.1"/>
</dbReference>
<reference evidence="2 3" key="1">
    <citation type="submission" date="2015-11" db="EMBL/GenBank/DDBJ databases">
        <title>Description and complete genome sequence of a novel strain predominating in hypersaline microbial mats and representing a new family of the Bacteriodetes phylum.</title>
        <authorList>
            <person name="Spring S."/>
            <person name="Bunk B."/>
            <person name="Sproer C."/>
            <person name="Klenk H.-P."/>
        </authorList>
    </citation>
    <scope>NUCLEOTIDE SEQUENCE [LARGE SCALE GENOMIC DNA]</scope>
    <source>
        <strain evidence="2 3">L21-Spi-D4</strain>
    </source>
</reference>
<evidence type="ECO:0000313" key="2">
    <source>
        <dbReference type="EMBL" id="ALO17389.1"/>
    </source>
</evidence>
<keyword evidence="3" id="KW-1185">Reference proteome</keyword>
<dbReference type="EMBL" id="CP013118">
    <property type="protein sequence ID" value="ALO17389.1"/>
    <property type="molecule type" value="Genomic_DNA"/>
</dbReference>
<dbReference type="STRING" id="1307839.L21SP5_03796"/>
<accession>A0A0S2I593</accession>
<evidence type="ECO:0000313" key="3">
    <source>
        <dbReference type="Proteomes" id="UP000064893"/>
    </source>
</evidence>
<dbReference type="KEGG" id="blq:L21SP5_03796"/>
<gene>
    <name evidence="2" type="ORF">L21SP5_03796</name>
</gene>
<name>A0A0S2I593_9BACT</name>
<proteinExistence type="predicted"/>
<dbReference type="Pfam" id="PF09345">
    <property type="entry name" value="SiaC"/>
    <property type="match status" value="1"/>
</dbReference>
<feature type="domain" description="SiaC family regulatory phosphoprotein" evidence="1">
    <location>
        <begin position="7"/>
        <end position="120"/>
    </location>
</feature>
<dbReference type="Proteomes" id="UP000064893">
    <property type="component" value="Chromosome"/>
</dbReference>
<organism evidence="2 3">
    <name type="scientific">Salinivirga cyanobacteriivorans</name>
    <dbReference type="NCBI Taxonomy" id="1307839"/>
    <lineage>
        <taxon>Bacteria</taxon>
        <taxon>Pseudomonadati</taxon>
        <taxon>Bacteroidota</taxon>
        <taxon>Bacteroidia</taxon>
        <taxon>Bacteroidales</taxon>
        <taxon>Salinivirgaceae</taxon>
        <taxon>Salinivirga</taxon>
    </lineage>
</organism>
<evidence type="ECO:0000259" key="1">
    <source>
        <dbReference type="Pfam" id="PF09345"/>
    </source>
</evidence>
<dbReference type="AlphaFoldDB" id="A0A0S2I593"/>
<dbReference type="InterPro" id="IPR018530">
    <property type="entry name" value="SiaC"/>
</dbReference>
<protein>
    <recommendedName>
        <fullName evidence="1">SiaC family regulatory phosphoprotein domain-containing protein</fullName>
    </recommendedName>
</protein>